<dbReference type="Pfam" id="PF04205">
    <property type="entry name" value="FMN_bind"/>
    <property type="match status" value="1"/>
</dbReference>
<gene>
    <name evidence="7" type="ORF">SAMN05661077_2291</name>
</gene>
<evidence type="ECO:0000256" key="4">
    <source>
        <dbReference type="ARBA" id="ARBA00022643"/>
    </source>
</evidence>
<dbReference type="GO" id="GO:0022900">
    <property type="term" value="P:electron transport chain"/>
    <property type="evidence" value="ECO:0007669"/>
    <property type="project" value="InterPro"/>
</dbReference>
<dbReference type="InterPro" id="IPR007329">
    <property type="entry name" value="FMN-bd"/>
</dbReference>
<dbReference type="SMART" id="SM00900">
    <property type="entry name" value="FMN_bind"/>
    <property type="match status" value="1"/>
</dbReference>
<keyword evidence="2" id="KW-0597">Phosphoprotein</keyword>
<accession>A0A1G5GFC2</accession>
<proteinExistence type="predicted"/>
<evidence type="ECO:0000256" key="3">
    <source>
        <dbReference type="ARBA" id="ARBA00022630"/>
    </source>
</evidence>
<evidence type="ECO:0000259" key="6">
    <source>
        <dbReference type="SMART" id="SM00900"/>
    </source>
</evidence>
<name>A0A1G5GFC2_9GAMM</name>
<dbReference type="Proteomes" id="UP000183104">
    <property type="component" value="Unassembled WGS sequence"/>
</dbReference>
<evidence type="ECO:0000256" key="5">
    <source>
        <dbReference type="ARBA" id="ARBA00022982"/>
    </source>
</evidence>
<organism evidence="7 8">
    <name type="scientific">Thiohalorhabdus denitrificans</name>
    <dbReference type="NCBI Taxonomy" id="381306"/>
    <lineage>
        <taxon>Bacteria</taxon>
        <taxon>Pseudomonadati</taxon>
        <taxon>Pseudomonadota</taxon>
        <taxon>Gammaproteobacteria</taxon>
        <taxon>Thiohalorhabdales</taxon>
        <taxon>Thiohalorhabdaceae</taxon>
        <taxon>Thiohalorhabdus</taxon>
    </lineage>
</organism>
<sequence length="188" mass="20574">MANRTRLSRLPAALPLVLALLVGGLSAGRAEVLMGKEEALAAGLPGAAEVEKETLYLSEEERAEIQERADAKLESRLFTVYKGLDGDTVTGYAFIDTRTIRTKPATFMVVLSPEGKVRQARVLAWEEPPEYKPGERWLAQFEGHGLEPHTRLGGEIQSMSGASLTSRTLTDGVRRALAVHTVKLAEYR</sequence>
<dbReference type="GO" id="GO:0009055">
    <property type="term" value="F:electron transfer activity"/>
    <property type="evidence" value="ECO:0007669"/>
    <property type="project" value="InterPro"/>
</dbReference>
<evidence type="ECO:0000256" key="1">
    <source>
        <dbReference type="ARBA" id="ARBA00022448"/>
    </source>
</evidence>
<keyword evidence="3" id="KW-0285">Flavoprotein</keyword>
<dbReference type="AlphaFoldDB" id="A0A1G5GFC2"/>
<dbReference type="OrthoDB" id="9811133at2"/>
<keyword evidence="1" id="KW-0813">Transport</keyword>
<reference evidence="8" key="1">
    <citation type="submission" date="2016-10" db="EMBL/GenBank/DDBJ databases">
        <authorList>
            <person name="Varghese N."/>
        </authorList>
    </citation>
    <scope>NUCLEOTIDE SEQUENCE [LARGE SCALE GENOMIC DNA]</scope>
    <source>
        <strain evidence="8">HL 19</strain>
    </source>
</reference>
<dbReference type="EMBL" id="FMUN01000006">
    <property type="protein sequence ID" value="SCY49398.1"/>
    <property type="molecule type" value="Genomic_DNA"/>
</dbReference>
<dbReference type="STRING" id="381306.AN478_05445"/>
<dbReference type="PANTHER" id="PTHR36118:SF1">
    <property type="entry name" value="ION-TRANSLOCATING OXIDOREDUCTASE COMPLEX SUBUNIT G"/>
    <property type="match status" value="1"/>
</dbReference>
<dbReference type="GO" id="GO:0010181">
    <property type="term" value="F:FMN binding"/>
    <property type="evidence" value="ECO:0007669"/>
    <property type="project" value="InterPro"/>
</dbReference>
<feature type="domain" description="FMN-binding" evidence="6">
    <location>
        <begin position="83"/>
        <end position="180"/>
    </location>
</feature>
<evidence type="ECO:0000256" key="2">
    <source>
        <dbReference type="ARBA" id="ARBA00022553"/>
    </source>
</evidence>
<dbReference type="RefSeq" id="WP_054965608.1">
    <property type="nucleotide sequence ID" value="NZ_FMUN01000006.1"/>
</dbReference>
<dbReference type="PANTHER" id="PTHR36118">
    <property type="entry name" value="ION-TRANSLOCATING OXIDOREDUCTASE COMPLEX SUBUNIT G"/>
    <property type="match status" value="1"/>
</dbReference>
<keyword evidence="4" id="KW-0288">FMN</keyword>
<dbReference type="GO" id="GO:0005886">
    <property type="term" value="C:plasma membrane"/>
    <property type="evidence" value="ECO:0007669"/>
    <property type="project" value="InterPro"/>
</dbReference>
<keyword evidence="8" id="KW-1185">Reference proteome</keyword>
<evidence type="ECO:0000313" key="8">
    <source>
        <dbReference type="Proteomes" id="UP000183104"/>
    </source>
</evidence>
<evidence type="ECO:0000313" key="7">
    <source>
        <dbReference type="EMBL" id="SCY49398.1"/>
    </source>
</evidence>
<protein>
    <submittedName>
        <fullName evidence="7">Na+-translocating ferredoxin:NAD+ oxidoreductase RNF, RnfG subunit</fullName>
    </submittedName>
</protein>
<keyword evidence="5" id="KW-0249">Electron transport</keyword>
<dbReference type="InterPro" id="IPR010209">
    <property type="entry name" value="Ion_transpt_RnfG/RsxG"/>
</dbReference>